<proteinExistence type="predicted"/>
<keyword evidence="1" id="KW-0472">Membrane</keyword>
<feature type="transmembrane region" description="Helical" evidence="1">
    <location>
        <begin position="54"/>
        <end position="75"/>
    </location>
</feature>
<protein>
    <submittedName>
        <fullName evidence="2">Uncharacterized protein</fullName>
    </submittedName>
</protein>
<sequence>YVLNQTDFCDLHIELEHPVCVASVDGSWVSILLGHLYHVTDGLIGILDRRSFSWLKVVWCSIVLLICAAAMDLALSRVHYHYLFRYEIGPAKAEALQAMKNVNATVKAKNLSCTVFDP</sequence>
<accession>A0A7J6U9H4</accession>
<gene>
    <name evidence="2" type="ORF">FOZ62_012131</name>
</gene>
<feature type="non-terminal residue" evidence="2">
    <location>
        <position position="1"/>
    </location>
</feature>
<evidence type="ECO:0000313" key="3">
    <source>
        <dbReference type="Proteomes" id="UP000574390"/>
    </source>
</evidence>
<comment type="caution">
    <text evidence="2">The sequence shown here is derived from an EMBL/GenBank/DDBJ whole genome shotgun (WGS) entry which is preliminary data.</text>
</comment>
<organism evidence="2 3">
    <name type="scientific">Perkinsus olseni</name>
    <name type="common">Perkinsus atlanticus</name>
    <dbReference type="NCBI Taxonomy" id="32597"/>
    <lineage>
        <taxon>Eukaryota</taxon>
        <taxon>Sar</taxon>
        <taxon>Alveolata</taxon>
        <taxon>Perkinsozoa</taxon>
        <taxon>Perkinsea</taxon>
        <taxon>Perkinsida</taxon>
        <taxon>Perkinsidae</taxon>
        <taxon>Perkinsus</taxon>
    </lineage>
</organism>
<keyword evidence="1" id="KW-0812">Transmembrane</keyword>
<dbReference type="Proteomes" id="UP000574390">
    <property type="component" value="Unassembled WGS sequence"/>
</dbReference>
<keyword evidence="1" id="KW-1133">Transmembrane helix</keyword>
<dbReference type="AlphaFoldDB" id="A0A7J6U9H4"/>
<name>A0A7J6U9H4_PEROL</name>
<reference evidence="2 3" key="1">
    <citation type="submission" date="2020-04" db="EMBL/GenBank/DDBJ databases">
        <title>Perkinsus olseni comparative genomics.</title>
        <authorList>
            <person name="Bogema D.R."/>
        </authorList>
    </citation>
    <scope>NUCLEOTIDE SEQUENCE [LARGE SCALE GENOMIC DNA]</scope>
    <source>
        <strain evidence="2">ATCC PRA-205</strain>
    </source>
</reference>
<feature type="non-terminal residue" evidence="2">
    <location>
        <position position="118"/>
    </location>
</feature>
<dbReference type="EMBL" id="JABANM010001918">
    <property type="protein sequence ID" value="KAF4753480.1"/>
    <property type="molecule type" value="Genomic_DNA"/>
</dbReference>
<evidence type="ECO:0000256" key="1">
    <source>
        <dbReference type="SAM" id="Phobius"/>
    </source>
</evidence>
<evidence type="ECO:0000313" key="2">
    <source>
        <dbReference type="EMBL" id="KAF4753480.1"/>
    </source>
</evidence>